<dbReference type="EMBL" id="HBUF01364019">
    <property type="protein sequence ID" value="CAG6722555.1"/>
    <property type="molecule type" value="Transcribed_RNA"/>
</dbReference>
<organism evidence="1">
    <name type="scientific">Cacopsylla melanoneura</name>
    <dbReference type="NCBI Taxonomy" id="428564"/>
    <lineage>
        <taxon>Eukaryota</taxon>
        <taxon>Metazoa</taxon>
        <taxon>Ecdysozoa</taxon>
        <taxon>Arthropoda</taxon>
        <taxon>Hexapoda</taxon>
        <taxon>Insecta</taxon>
        <taxon>Pterygota</taxon>
        <taxon>Neoptera</taxon>
        <taxon>Paraneoptera</taxon>
        <taxon>Hemiptera</taxon>
        <taxon>Sternorrhyncha</taxon>
        <taxon>Psylloidea</taxon>
        <taxon>Psyllidae</taxon>
        <taxon>Psyllinae</taxon>
        <taxon>Cacopsylla</taxon>
    </lineage>
</organism>
<accession>A0A8D8Y8V4</accession>
<dbReference type="AlphaFoldDB" id="A0A8D8Y8V4"/>
<evidence type="ECO:0000313" key="1">
    <source>
        <dbReference type="EMBL" id="CAG6722555.1"/>
    </source>
</evidence>
<protein>
    <submittedName>
        <fullName evidence="1">Uncharacterized protein</fullName>
    </submittedName>
</protein>
<sequence>MINHCPLHPNFHNFQRRRLVTNKTTDFNNHKILHNLHLEHQISSLSSFQTFKTFSINQYRLLSHLQCQLFCVHNYKQKRHFKEKSQGNHPKRVKAMGFDPKALRFTHFE</sequence>
<reference evidence="1" key="1">
    <citation type="submission" date="2021-05" db="EMBL/GenBank/DDBJ databases">
        <authorList>
            <person name="Alioto T."/>
            <person name="Alioto T."/>
            <person name="Gomez Garrido J."/>
        </authorList>
    </citation>
    <scope>NUCLEOTIDE SEQUENCE</scope>
</reference>
<name>A0A8D8Y8V4_9HEMI</name>
<proteinExistence type="predicted"/>